<evidence type="ECO:0000313" key="11">
    <source>
        <dbReference type="Proteomes" id="UP000186309"/>
    </source>
</evidence>
<name>A0A1U7CM46_9BACT</name>
<dbReference type="Proteomes" id="UP000186309">
    <property type="component" value="Chromosome"/>
</dbReference>
<dbReference type="InterPro" id="IPR001958">
    <property type="entry name" value="Tet-R_TetA/multi-R_MdtG-like"/>
</dbReference>
<dbReference type="RefSeq" id="WP_076344321.1">
    <property type="nucleotide sequence ID" value="NZ_CP019082.1"/>
</dbReference>
<dbReference type="SUPFAM" id="SSF103473">
    <property type="entry name" value="MFS general substrate transporter"/>
    <property type="match status" value="1"/>
</dbReference>
<evidence type="ECO:0000256" key="7">
    <source>
        <dbReference type="ARBA" id="ARBA00023136"/>
    </source>
</evidence>
<comment type="similarity">
    <text evidence="3">Belongs to the major facilitator superfamily. TCR/Tet family.</text>
</comment>
<comment type="subcellular location">
    <subcellularLocation>
        <location evidence="2">Membrane</location>
        <topology evidence="2">Multi-pass membrane protein</topology>
    </subcellularLocation>
</comment>
<dbReference type="KEGG" id="pbor:BSF38_01451"/>
<dbReference type="InterPro" id="IPR011701">
    <property type="entry name" value="MFS"/>
</dbReference>
<keyword evidence="6 8" id="KW-1133">Transmembrane helix</keyword>
<comment type="function">
    <text evidence="1">Resistance to tetracycline by an active tetracycline efflux. This is an energy-dependent process that decreases the accumulation of the antibiotic in whole cells. This protein functions as a metal-tetracycline/H(+) antiporter.</text>
</comment>
<feature type="transmembrane region" description="Helical" evidence="8">
    <location>
        <begin position="283"/>
        <end position="301"/>
    </location>
</feature>
<dbReference type="GO" id="GO:0016020">
    <property type="term" value="C:membrane"/>
    <property type="evidence" value="ECO:0007669"/>
    <property type="project" value="UniProtKB-SubCell"/>
</dbReference>
<keyword evidence="11" id="KW-1185">Reference proteome</keyword>
<dbReference type="PRINTS" id="PR01035">
    <property type="entry name" value="TCRTETA"/>
</dbReference>
<dbReference type="GO" id="GO:0022857">
    <property type="term" value="F:transmembrane transporter activity"/>
    <property type="evidence" value="ECO:0007669"/>
    <property type="project" value="InterPro"/>
</dbReference>
<keyword evidence="7 8" id="KW-0472">Membrane</keyword>
<dbReference type="CDD" id="cd17388">
    <property type="entry name" value="MFS_TetA"/>
    <property type="match status" value="1"/>
</dbReference>
<evidence type="ECO:0000256" key="2">
    <source>
        <dbReference type="ARBA" id="ARBA00004141"/>
    </source>
</evidence>
<dbReference type="PROSITE" id="PS50850">
    <property type="entry name" value="MFS"/>
    <property type="match status" value="1"/>
</dbReference>
<dbReference type="Gene3D" id="1.20.1250.20">
    <property type="entry name" value="MFS general substrate transporter like domains"/>
    <property type="match status" value="1"/>
</dbReference>
<dbReference type="InterPro" id="IPR005829">
    <property type="entry name" value="Sugar_transporter_CS"/>
</dbReference>
<feature type="transmembrane region" description="Helical" evidence="8">
    <location>
        <begin position="340"/>
        <end position="363"/>
    </location>
</feature>
<evidence type="ECO:0000256" key="6">
    <source>
        <dbReference type="ARBA" id="ARBA00022989"/>
    </source>
</evidence>
<dbReference type="PROSITE" id="PS00216">
    <property type="entry name" value="SUGAR_TRANSPORT_1"/>
    <property type="match status" value="1"/>
</dbReference>
<protein>
    <submittedName>
        <fullName evidence="10">Tetracycline resistance protein, class C</fullName>
    </submittedName>
</protein>
<dbReference type="InterPro" id="IPR036259">
    <property type="entry name" value="MFS_trans_sf"/>
</dbReference>
<evidence type="ECO:0000256" key="1">
    <source>
        <dbReference type="ARBA" id="ARBA00003279"/>
    </source>
</evidence>
<sequence length="408" mass="43859">MNPRKSVGRPLLVILATVTLDSVGLGLVLPVLPSLIRELTHTTDVAGHFGYFLAAYALMQFLFSPILGALSDRYGRRPVLLVSLAGAAVDYTVMAFTTSLPILYLGRIVAGITGANMAVATAYLADISDESERAQRYGYMNACFGIGFVAGPLLGGVVGAISPRYPFLAAAVFNGLNFLLGWFVLPESHLAEKQPLHITHLNPFRSLWWVFGIKAILPLLLVYSVISCVAQVPATIWVIYGEDRYAWGTRMVGLTFAVFGVMYGLSQAFLTGWMSKRWGDRRSLLLALIADNLGFVGMALATQGWMVFPVMILLAAGGIAMPALQALLSKQVDEGKQGELQGTLVSVMSLASIVGPVVVTTVYAQTSGLWPGFVWICGAVVYLLCFPALGFEFALAARRNGPETPVEA</sequence>
<accession>A0A1U7CM46</accession>
<keyword evidence="5 8" id="KW-0812">Transmembrane</keyword>
<dbReference type="NCBIfam" id="NF012174">
    <property type="entry name" value="tet_MFS_A_B_C_D"/>
    <property type="match status" value="1"/>
</dbReference>
<reference evidence="11" key="1">
    <citation type="submission" date="2016-12" db="EMBL/GenBank/DDBJ databases">
        <title>Comparative genomics of four Isosphaeraceae planctomycetes: a common pool of plasmids and glycoside hydrolase genes.</title>
        <authorList>
            <person name="Ivanova A."/>
        </authorList>
    </citation>
    <scope>NUCLEOTIDE SEQUENCE [LARGE SCALE GENOMIC DNA]</scope>
    <source>
        <strain evidence="11">PX4</strain>
    </source>
</reference>
<feature type="transmembrane region" description="Helical" evidence="8">
    <location>
        <begin position="251"/>
        <end position="271"/>
    </location>
</feature>
<evidence type="ECO:0000259" key="9">
    <source>
        <dbReference type="PROSITE" id="PS50850"/>
    </source>
</evidence>
<dbReference type="OrthoDB" id="9793283at2"/>
<dbReference type="InterPro" id="IPR020846">
    <property type="entry name" value="MFS_dom"/>
</dbReference>
<feature type="transmembrane region" description="Helical" evidence="8">
    <location>
        <begin position="48"/>
        <end position="67"/>
    </location>
</feature>
<keyword evidence="4" id="KW-0813">Transport</keyword>
<feature type="domain" description="Major facilitator superfamily (MFS) profile" evidence="9">
    <location>
        <begin position="10"/>
        <end position="390"/>
    </location>
</feature>
<evidence type="ECO:0000256" key="8">
    <source>
        <dbReference type="SAM" id="Phobius"/>
    </source>
</evidence>
<feature type="transmembrane region" description="Helical" evidence="8">
    <location>
        <begin position="167"/>
        <end position="185"/>
    </location>
</feature>
<dbReference type="EMBL" id="CP019082">
    <property type="protein sequence ID" value="APW59989.1"/>
    <property type="molecule type" value="Genomic_DNA"/>
</dbReference>
<feature type="transmembrane region" description="Helical" evidence="8">
    <location>
        <begin position="137"/>
        <end position="161"/>
    </location>
</feature>
<dbReference type="PANTHER" id="PTHR23504">
    <property type="entry name" value="MAJOR FACILITATOR SUPERFAMILY DOMAIN-CONTAINING PROTEIN 10"/>
    <property type="match status" value="1"/>
</dbReference>
<evidence type="ECO:0000313" key="10">
    <source>
        <dbReference type="EMBL" id="APW59989.1"/>
    </source>
</evidence>
<gene>
    <name evidence="10" type="primary">tetA_2</name>
    <name evidence="10" type="ORF">BSF38_01451</name>
</gene>
<evidence type="ECO:0000256" key="4">
    <source>
        <dbReference type="ARBA" id="ARBA00022448"/>
    </source>
</evidence>
<feature type="transmembrane region" description="Helical" evidence="8">
    <location>
        <begin position="307"/>
        <end position="328"/>
    </location>
</feature>
<evidence type="ECO:0000256" key="5">
    <source>
        <dbReference type="ARBA" id="ARBA00022692"/>
    </source>
</evidence>
<dbReference type="PANTHER" id="PTHR23504:SF15">
    <property type="entry name" value="MAJOR FACILITATOR SUPERFAMILY (MFS) PROFILE DOMAIN-CONTAINING PROTEIN"/>
    <property type="match status" value="1"/>
</dbReference>
<dbReference type="AlphaFoldDB" id="A0A1U7CM46"/>
<feature type="transmembrane region" description="Helical" evidence="8">
    <location>
        <begin position="102"/>
        <end position="125"/>
    </location>
</feature>
<feature type="transmembrane region" description="Helical" evidence="8">
    <location>
        <begin position="79"/>
        <end position="96"/>
    </location>
</feature>
<feature type="transmembrane region" description="Helical" evidence="8">
    <location>
        <begin position="206"/>
        <end position="239"/>
    </location>
</feature>
<feature type="transmembrane region" description="Helical" evidence="8">
    <location>
        <begin position="12"/>
        <end position="36"/>
    </location>
</feature>
<feature type="transmembrane region" description="Helical" evidence="8">
    <location>
        <begin position="369"/>
        <end position="391"/>
    </location>
</feature>
<dbReference type="Pfam" id="PF07690">
    <property type="entry name" value="MFS_1"/>
    <property type="match status" value="1"/>
</dbReference>
<evidence type="ECO:0000256" key="3">
    <source>
        <dbReference type="ARBA" id="ARBA00007520"/>
    </source>
</evidence>
<proteinExistence type="inferred from homology"/>
<organism evidence="10 11">
    <name type="scientific">Paludisphaera borealis</name>
    <dbReference type="NCBI Taxonomy" id="1387353"/>
    <lineage>
        <taxon>Bacteria</taxon>
        <taxon>Pseudomonadati</taxon>
        <taxon>Planctomycetota</taxon>
        <taxon>Planctomycetia</taxon>
        <taxon>Isosphaerales</taxon>
        <taxon>Isosphaeraceae</taxon>
        <taxon>Paludisphaera</taxon>
    </lineage>
</organism>